<dbReference type="EMBL" id="MPNX01000002">
    <property type="protein sequence ID" value="OOY35902.1"/>
    <property type="molecule type" value="Genomic_DNA"/>
</dbReference>
<dbReference type="Proteomes" id="UP000030856">
    <property type="component" value="Unassembled WGS sequence"/>
</dbReference>
<accession>A0A0B0HE32</accession>
<organism evidence="1 3">
    <name type="scientific">Solemya velum gill symbiont</name>
    <dbReference type="NCBI Taxonomy" id="2340"/>
    <lineage>
        <taxon>Bacteria</taxon>
        <taxon>Pseudomonadati</taxon>
        <taxon>Pseudomonadota</taxon>
        <taxon>Gammaproteobacteria</taxon>
        <taxon>sulfur-oxidizing symbionts</taxon>
    </lineage>
</organism>
<evidence type="ECO:0000313" key="4">
    <source>
        <dbReference type="Proteomes" id="UP000190962"/>
    </source>
</evidence>
<dbReference type="EMBL" id="JRAA01000001">
    <property type="protein sequence ID" value="KHF26184.1"/>
    <property type="molecule type" value="Genomic_DNA"/>
</dbReference>
<dbReference type="STRING" id="2340.JV46_15280"/>
<evidence type="ECO:0000313" key="3">
    <source>
        <dbReference type="Proteomes" id="UP000030856"/>
    </source>
</evidence>
<dbReference type="AlphaFoldDB" id="A0A0B0HE32"/>
<reference evidence="2 4" key="2">
    <citation type="submission" date="2016-11" db="EMBL/GenBank/DDBJ databases">
        <title>Mixed transmission modes and dynamic genome evolution in an obligate animal-bacterial symbiosis.</title>
        <authorList>
            <person name="Russell S.L."/>
            <person name="Corbett-Detig R.B."/>
            <person name="Cavanaugh C.M."/>
        </authorList>
    </citation>
    <scope>NUCLEOTIDE SEQUENCE [LARGE SCALE GENOMIC DNA]</scope>
    <source>
        <strain evidence="2">MA-KB16</strain>
    </source>
</reference>
<reference evidence="1 3" key="1">
    <citation type="journal article" date="2014" name="BMC Genomics">
        <title>The genome of the intracellular bacterium of the coastal bivalve, Solemya velum: a blueprint for thriving in and out of symbiosis.</title>
        <authorList>
            <person name="Dmytrenko O."/>
            <person name="Russell S.L."/>
            <person name="Loo W.T."/>
            <person name="Fontanez K.M."/>
            <person name="Liao L."/>
            <person name="Roeselers G."/>
            <person name="Sharma R."/>
            <person name="Stewart F.J."/>
            <person name="Newton I.L."/>
            <person name="Woyke T."/>
            <person name="Wu D."/>
            <person name="Lang J.M."/>
            <person name="Eisen J.A."/>
            <person name="Cavanaugh C.M."/>
        </authorList>
    </citation>
    <scope>NUCLEOTIDE SEQUENCE [LARGE SCALE GENOMIC DNA]</scope>
    <source>
        <strain evidence="1 3">WH</strain>
    </source>
</reference>
<proteinExistence type="predicted"/>
<dbReference type="OrthoDB" id="9795846at2"/>
<protein>
    <submittedName>
        <fullName evidence="2">Segregation and condensation protein A</fullName>
    </submittedName>
</protein>
<sequence>MNDISSKERQILMTMRKVLANIIKDTTPEHKDMKHPLSDVTIDQVRNCLGMISARERELADKAGAAVEKPYFTDEKRTADVVSIDSIKPGTKK</sequence>
<name>A0A0B0HE32_SOVGS</name>
<keyword evidence="3" id="KW-1185">Reference proteome</keyword>
<dbReference type="RefSeq" id="WP_043115920.1">
    <property type="nucleotide sequence ID" value="NZ_JRAA01000001.1"/>
</dbReference>
<dbReference type="Proteomes" id="UP000190962">
    <property type="component" value="Unassembled WGS sequence"/>
</dbReference>
<comment type="caution">
    <text evidence="1">The sequence shown here is derived from an EMBL/GenBank/DDBJ whole genome shotgun (WGS) entry which is preliminary data.</text>
</comment>
<evidence type="ECO:0000313" key="2">
    <source>
        <dbReference type="EMBL" id="OOY35902.1"/>
    </source>
</evidence>
<gene>
    <name evidence="2" type="ORF">BOV88_02340</name>
    <name evidence="1" type="ORF">JV46_15280</name>
</gene>
<dbReference type="GeneID" id="86991113"/>
<evidence type="ECO:0000313" key="1">
    <source>
        <dbReference type="EMBL" id="KHF26184.1"/>
    </source>
</evidence>
<dbReference type="eggNOG" id="ENOG50336QI">
    <property type="taxonomic scope" value="Bacteria"/>
</dbReference>